<evidence type="ECO:0000313" key="3">
    <source>
        <dbReference type="Proteomes" id="UP000324222"/>
    </source>
</evidence>
<dbReference type="Proteomes" id="UP000324222">
    <property type="component" value="Unassembled WGS sequence"/>
</dbReference>
<evidence type="ECO:0000256" key="1">
    <source>
        <dbReference type="SAM" id="MobiDB-lite"/>
    </source>
</evidence>
<proteinExistence type="predicted"/>
<organism evidence="2 3">
    <name type="scientific">Portunus trituberculatus</name>
    <name type="common">Swimming crab</name>
    <name type="synonym">Neptunus trituberculatus</name>
    <dbReference type="NCBI Taxonomy" id="210409"/>
    <lineage>
        <taxon>Eukaryota</taxon>
        <taxon>Metazoa</taxon>
        <taxon>Ecdysozoa</taxon>
        <taxon>Arthropoda</taxon>
        <taxon>Crustacea</taxon>
        <taxon>Multicrustacea</taxon>
        <taxon>Malacostraca</taxon>
        <taxon>Eumalacostraca</taxon>
        <taxon>Eucarida</taxon>
        <taxon>Decapoda</taxon>
        <taxon>Pleocyemata</taxon>
        <taxon>Brachyura</taxon>
        <taxon>Eubrachyura</taxon>
        <taxon>Portunoidea</taxon>
        <taxon>Portunidae</taxon>
        <taxon>Portuninae</taxon>
        <taxon>Portunus</taxon>
    </lineage>
</organism>
<reference evidence="2 3" key="1">
    <citation type="submission" date="2019-05" db="EMBL/GenBank/DDBJ databases">
        <title>Another draft genome of Portunus trituberculatus and its Hox gene families provides insights of decapod evolution.</title>
        <authorList>
            <person name="Jeong J.-H."/>
            <person name="Song I."/>
            <person name="Kim S."/>
            <person name="Choi T."/>
            <person name="Kim D."/>
            <person name="Ryu S."/>
            <person name="Kim W."/>
        </authorList>
    </citation>
    <scope>NUCLEOTIDE SEQUENCE [LARGE SCALE GENOMIC DNA]</scope>
    <source>
        <tissue evidence="2">Muscle</tissue>
    </source>
</reference>
<sequence length="71" mass="7886">MWLKRISFPSEAKQQPAADMRPILCPRTSSPGTKEKLGNLLRKTTTHECCLESTIAVKTNLRARGCVRVGC</sequence>
<comment type="caution">
    <text evidence="2">The sequence shown here is derived from an EMBL/GenBank/DDBJ whole genome shotgun (WGS) entry which is preliminary data.</text>
</comment>
<gene>
    <name evidence="2" type="ORF">E2C01_059584</name>
</gene>
<feature type="region of interest" description="Disordered" evidence="1">
    <location>
        <begin position="1"/>
        <end position="36"/>
    </location>
</feature>
<evidence type="ECO:0000313" key="2">
    <source>
        <dbReference type="EMBL" id="MPC65450.1"/>
    </source>
</evidence>
<accession>A0A5B7GZK8</accession>
<name>A0A5B7GZK8_PORTR</name>
<dbReference type="AlphaFoldDB" id="A0A5B7GZK8"/>
<dbReference type="EMBL" id="VSRR010023391">
    <property type="protein sequence ID" value="MPC65450.1"/>
    <property type="molecule type" value="Genomic_DNA"/>
</dbReference>
<keyword evidence="3" id="KW-1185">Reference proteome</keyword>
<protein>
    <submittedName>
        <fullName evidence="2">Uncharacterized protein</fullName>
    </submittedName>
</protein>